<dbReference type="AlphaFoldDB" id="C7DFZ5"/>
<protein>
    <submittedName>
        <fullName evidence="1">Uncharacterized protein</fullName>
    </submittedName>
</protein>
<reference evidence="1 2" key="2">
    <citation type="journal article" date="2010" name="Proc. Natl. Acad. Sci. U.S.A.">
        <title>Enigmatic, ultrasmall, uncultivated Archaea.</title>
        <authorList>
            <person name="Baker B.J."/>
            <person name="Comolli L.R."/>
            <person name="Dick G.J."/>
            <person name="Hauser L.J."/>
            <person name="Hyatt D."/>
            <person name="Dill B.D."/>
            <person name="Land M.L."/>
            <person name="Verberkmoes N.C."/>
            <person name="Hettich R.L."/>
            <person name="Banfield J.F."/>
        </authorList>
    </citation>
    <scope>NUCLEOTIDE SEQUENCE [LARGE SCALE GENOMIC DNA]</scope>
    <source>
        <strain evidence="1">ARMAN-2</strain>
    </source>
</reference>
<gene>
    <name evidence="1" type="ORF">UNLARM2_0003</name>
</gene>
<accession>C7DFZ5</accession>
<name>C7DFZ5_MICA2</name>
<proteinExistence type="predicted"/>
<evidence type="ECO:0000313" key="2">
    <source>
        <dbReference type="Proteomes" id="UP000332487"/>
    </source>
</evidence>
<reference evidence="1 2" key="1">
    <citation type="journal article" date="2009" name="Genome Biol.">
        <title>Community-wide analysis of microbial genome sequence signatures.</title>
        <authorList>
            <person name="Dick G.J."/>
            <person name="Andersson A.F."/>
            <person name="Baker B.J."/>
            <person name="Simmons S.L."/>
            <person name="Thomas B.C."/>
            <person name="Yelton A.P."/>
            <person name="Banfield J.F."/>
        </authorList>
    </citation>
    <scope>NUCLEOTIDE SEQUENCE [LARGE SCALE GENOMIC DNA]</scope>
    <source>
        <strain evidence="1">ARMAN-2</strain>
    </source>
</reference>
<organism evidence="1 2">
    <name type="scientific">Candidatus Micrarchaeum acidiphilum ARMAN-2</name>
    <dbReference type="NCBI Taxonomy" id="425595"/>
    <lineage>
        <taxon>Archaea</taxon>
        <taxon>Candidatus Micrarchaeota</taxon>
        <taxon>Candidatus Micrarchaeia</taxon>
        <taxon>Candidatus Micrarchaeales</taxon>
        <taxon>Candidatus Micrarchaeaceae</taxon>
        <taxon>Candidatus Micrarchaeum</taxon>
    </lineage>
</organism>
<evidence type="ECO:0000313" key="1">
    <source>
        <dbReference type="EMBL" id="EET90562.1"/>
    </source>
</evidence>
<keyword evidence="2" id="KW-1185">Reference proteome</keyword>
<dbReference type="EMBL" id="GG697234">
    <property type="protein sequence ID" value="EET90562.1"/>
    <property type="molecule type" value="Genomic_DNA"/>
</dbReference>
<sequence>MGKIEAYIPNVRYITRQLHKDLLIYLLAFTENRIIAAVTNNTNELTGLAAKNMFSFNDLAYSNAPDLYNTLLSQNATRLGDFIKMDSDSLLSSNQNNFAIAYSDISRGALIQSRNTKLVQTPSRIMLITPAKNYEFYLMGISKPSIIYQPYTIDDSTFNGYAETVGRFLGDKIKVLRASDPIKTPSPGLLFRSIFKRKNKGNQQAEGQNGE</sequence>
<dbReference type="Proteomes" id="UP000332487">
    <property type="component" value="Unassembled WGS sequence"/>
</dbReference>